<accession>A0A699XDE9</accession>
<dbReference type="EMBL" id="BKCJ011848813">
    <property type="protein sequence ID" value="GFD58112.1"/>
    <property type="molecule type" value="Genomic_DNA"/>
</dbReference>
<sequence length="76" mass="8274">APPRELSESETLTVHGYVRSVRKQKRIAFAVIGDGSTLSTVQAVLSPQLAEKLVSSPHHQVPSADWRMAAFPPEPL</sequence>
<gene>
    <name evidence="1" type="ORF">Tci_930081</name>
</gene>
<protein>
    <recommendedName>
        <fullName evidence="2">OB domain-containing protein</fullName>
    </recommendedName>
</protein>
<dbReference type="SUPFAM" id="SSF50249">
    <property type="entry name" value="Nucleic acid-binding proteins"/>
    <property type="match status" value="1"/>
</dbReference>
<feature type="non-terminal residue" evidence="1">
    <location>
        <position position="1"/>
    </location>
</feature>
<dbReference type="AlphaFoldDB" id="A0A699XDE9"/>
<comment type="caution">
    <text evidence="1">The sequence shown here is derived from an EMBL/GenBank/DDBJ whole genome shotgun (WGS) entry which is preliminary data.</text>
</comment>
<dbReference type="InterPro" id="IPR012340">
    <property type="entry name" value="NA-bd_OB-fold"/>
</dbReference>
<reference evidence="1" key="1">
    <citation type="journal article" date="2019" name="Sci. Rep.">
        <title>Draft genome of Tanacetum cinerariifolium, the natural source of mosquito coil.</title>
        <authorList>
            <person name="Yamashiro T."/>
            <person name="Shiraishi A."/>
            <person name="Satake H."/>
            <person name="Nakayama K."/>
        </authorList>
    </citation>
    <scope>NUCLEOTIDE SEQUENCE</scope>
</reference>
<evidence type="ECO:0000313" key="1">
    <source>
        <dbReference type="EMBL" id="GFD58112.1"/>
    </source>
</evidence>
<dbReference type="Gene3D" id="2.40.50.140">
    <property type="entry name" value="Nucleic acid-binding proteins"/>
    <property type="match status" value="1"/>
</dbReference>
<name>A0A699XDE9_TANCI</name>
<proteinExistence type="predicted"/>
<organism evidence="1">
    <name type="scientific">Tanacetum cinerariifolium</name>
    <name type="common">Dalmatian daisy</name>
    <name type="synonym">Chrysanthemum cinerariifolium</name>
    <dbReference type="NCBI Taxonomy" id="118510"/>
    <lineage>
        <taxon>Eukaryota</taxon>
        <taxon>Viridiplantae</taxon>
        <taxon>Streptophyta</taxon>
        <taxon>Embryophyta</taxon>
        <taxon>Tracheophyta</taxon>
        <taxon>Spermatophyta</taxon>
        <taxon>Magnoliopsida</taxon>
        <taxon>eudicotyledons</taxon>
        <taxon>Gunneridae</taxon>
        <taxon>Pentapetalae</taxon>
        <taxon>asterids</taxon>
        <taxon>campanulids</taxon>
        <taxon>Asterales</taxon>
        <taxon>Asteraceae</taxon>
        <taxon>Asteroideae</taxon>
        <taxon>Anthemideae</taxon>
        <taxon>Anthemidinae</taxon>
        <taxon>Tanacetum</taxon>
    </lineage>
</organism>
<evidence type="ECO:0008006" key="2">
    <source>
        <dbReference type="Google" id="ProtNLM"/>
    </source>
</evidence>